<protein>
    <recommendedName>
        <fullName evidence="13">Dystroglycan-type cadherin-like domain-containing protein</fullName>
    </recommendedName>
</protein>
<evidence type="ECO:0000313" key="15">
    <source>
        <dbReference type="Proteomes" id="UP000053660"/>
    </source>
</evidence>
<name>A0A0B1T717_OESDE</name>
<dbReference type="Proteomes" id="UP000053660">
    <property type="component" value="Unassembled WGS sequence"/>
</dbReference>
<dbReference type="GO" id="GO:0005856">
    <property type="term" value="C:cytoskeleton"/>
    <property type="evidence" value="ECO:0007669"/>
    <property type="project" value="UniProtKB-SubCell"/>
</dbReference>
<keyword evidence="9" id="KW-0472">Membrane</keyword>
<sequence length="126" mass="13845">MQNTLLLLCAVVAGVSTIDTRQTDARKGQFFVYTLHSAALFPNTVDVAWSATLKNRPALPSWLHLVPSRHKALAYLVGTPVTGARQVTVHVFAKRLDTYETKQQYIVISLAEDGTLSSIRTVFMAG</sequence>
<keyword evidence="6" id="KW-0963">Cytoplasm</keyword>
<comment type="function">
    <text evidence="1">Component of the sarcoglycan complex, a subcomplex of the dystrophin-glycoprotein complex which forms a link between the F-actin cytoskeleton and the extracellular matrix.</text>
</comment>
<evidence type="ECO:0000256" key="2">
    <source>
        <dbReference type="ARBA" id="ARBA00004245"/>
    </source>
</evidence>
<dbReference type="GO" id="GO:0005509">
    <property type="term" value="F:calcium ion binding"/>
    <property type="evidence" value="ECO:0007669"/>
    <property type="project" value="InterPro"/>
</dbReference>
<comment type="similarity">
    <text evidence="4">Belongs to the sarcoglycan alpha/epsilon family.</text>
</comment>
<comment type="subcellular location">
    <subcellularLocation>
        <location evidence="3">Cell membrane</location>
        <location evidence="3">Sarcolemma</location>
        <topology evidence="3">Single-pass membrane protein</topology>
    </subcellularLocation>
    <subcellularLocation>
        <location evidence="2">Cytoplasm</location>
        <location evidence="2">Cytoskeleton</location>
    </subcellularLocation>
</comment>
<organism evidence="14 15">
    <name type="scientific">Oesophagostomum dentatum</name>
    <name type="common">Nodular worm</name>
    <dbReference type="NCBI Taxonomy" id="61180"/>
    <lineage>
        <taxon>Eukaryota</taxon>
        <taxon>Metazoa</taxon>
        <taxon>Ecdysozoa</taxon>
        <taxon>Nematoda</taxon>
        <taxon>Chromadorea</taxon>
        <taxon>Rhabditida</taxon>
        <taxon>Rhabditina</taxon>
        <taxon>Rhabditomorpha</taxon>
        <taxon>Strongyloidea</taxon>
        <taxon>Strongylidae</taxon>
        <taxon>Oesophagostomum</taxon>
    </lineage>
</organism>
<dbReference type="SUPFAM" id="SSF49313">
    <property type="entry name" value="Cadherin-like"/>
    <property type="match status" value="1"/>
</dbReference>
<evidence type="ECO:0000259" key="13">
    <source>
        <dbReference type="SMART" id="SM00736"/>
    </source>
</evidence>
<reference evidence="14 15" key="1">
    <citation type="submission" date="2014-03" db="EMBL/GenBank/DDBJ databases">
        <title>Draft genome of the hookworm Oesophagostomum dentatum.</title>
        <authorList>
            <person name="Mitreva M."/>
        </authorList>
    </citation>
    <scope>NUCLEOTIDE SEQUENCE [LARGE SCALE GENOMIC DNA]</scope>
    <source>
        <strain evidence="14 15">OD-Hann</strain>
    </source>
</reference>
<keyword evidence="12" id="KW-0732">Signal</keyword>
<dbReference type="InterPro" id="IPR006644">
    <property type="entry name" value="Cadg"/>
</dbReference>
<evidence type="ECO:0000256" key="1">
    <source>
        <dbReference type="ARBA" id="ARBA00002860"/>
    </source>
</evidence>
<feature type="domain" description="Dystroglycan-type cadherin-like" evidence="13">
    <location>
        <begin position="17"/>
        <end position="117"/>
    </location>
</feature>
<dbReference type="InterPro" id="IPR015919">
    <property type="entry name" value="Cadherin-like_sf"/>
</dbReference>
<proteinExistence type="inferred from homology"/>
<keyword evidence="10" id="KW-0325">Glycoprotein</keyword>
<dbReference type="Gene3D" id="2.60.40.10">
    <property type="entry name" value="Immunoglobulins"/>
    <property type="match status" value="1"/>
</dbReference>
<gene>
    <name evidence="14" type="ORF">OESDEN_09005</name>
</gene>
<dbReference type="AlphaFoldDB" id="A0A0B1T717"/>
<keyword evidence="11" id="KW-0206">Cytoskeleton</keyword>
<evidence type="ECO:0000256" key="4">
    <source>
        <dbReference type="ARBA" id="ARBA00007721"/>
    </source>
</evidence>
<dbReference type="GO" id="GO:0016012">
    <property type="term" value="C:sarcoglycan complex"/>
    <property type="evidence" value="ECO:0007669"/>
    <property type="project" value="InterPro"/>
</dbReference>
<keyword evidence="15" id="KW-1185">Reference proteome</keyword>
<keyword evidence="8" id="KW-1133">Transmembrane helix</keyword>
<dbReference type="PANTHER" id="PTHR10132:SF14">
    <property type="entry name" value="SARCOGLYCAN ALPHA, ISOFORM C"/>
    <property type="match status" value="1"/>
</dbReference>
<evidence type="ECO:0000256" key="10">
    <source>
        <dbReference type="ARBA" id="ARBA00023180"/>
    </source>
</evidence>
<evidence type="ECO:0000256" key="3">
    <source>
        <dbReference type="ARBA" id="ARBA00004513"/>
    </source>
</evidence>
<evidence type="ECO:0000256" key="11">
    <source>
        <dbReference type="ARBA" id="ARBA00023212"/>
    </source>
</evidence>
<keyword evidence="7" id="KW-0812">Transmembrane</keyword>
<evidence type="ECO:0000256" key="8">
    <source>
        <dbReference type="ARBA" id="ARBA00022989"/>
    </source>
</evidence>
<dbReference type="OrthoDB" id="10262475at2759"/>
<dbReference type="PANTHER" id="PTHR10132">
    <property type="entry name" value="ALPHA-/EPSILON-SARCOGLYCAN FAMILY MEMBER"/>
    <property type="match status" value="1"/>
</dbReference>
<evidence type="ECO:0000313" key="14">
    <source>
        <dbReference type="EMBL" id="KHJ91140.1"/>
    </source>
</evidence>
<dbReference type="InterPro" id="IPR008908">
    <property type="entry name" value="Sarcoglycan_alpha/epsilon"/>
</dbReference>
<accession>A0A0B1T717</accession>
<evidence type="ECO:0000256" key="12">
    <source>
        <dbReference type="SAM" id="SignalP"/>
    </source>
</evidence>
<dbReference type="InterPro" id="IPR048346">
    <property type="entry name" value="Sarcoglycan_N"/>
</dbReference>
<evidence type="ECO:0000256" key="7">
    <source>
        <dbReference type="ARBA" id="ARBA00022692"/>
    </source>
</evidence>
<evidence type="ECO:0000256" key="6">
    <source>
        <dbReference type="ARBA" id="ARBA00022490"/>
    </source>
</evidence>
<evidence type="ECO:0000256" key="9">
    <source>
        <dbReference type="ARBA" id="ARBA00023136"/>
    </source>
</evidence>
<dbReference type="EMBL" id="KN552311">
    <property type="protein sequence ID" value="KHJ91140.1"/>
    <property type="molecule type" value="Genomic_DNA"/>
</dbReference>
<feature type="signal peptide" evidence="12">
    <location>
        <begin position="1"/>
        <end position="17"/>
    </location>
</feature>
<keyword evidence="5" id="KW-1003">Cell membrane</keyword>
<dbReference type="SMART" id="SM00736">
    <property type="entry name" value="CADG"/>
    <property type="match status" value="1"/>
</dbReference>
<dbReference type="GO" id="GO:0042383">
    <property type="term" value="C:sarcolemma"/>
    <property type="evidence" value="ECO:0007669"/>
    <property type="project" value="UniProtKB-SubCell"/>
</dbReference>
<feature type="chain" id="PRO_5002081959" description="Dystroglycan-type cadherin-like domain-containing protein" evidence="12">
    <location>
        <begin position="18"/>
        <end position="126"/>
    </location>
</feature>
<dbReference type="Pfam" id="PF05510">
    <property type="entry name" value="Sarcoglycan_2"/>
    <property type="match status" value="1"/>
</dbReference>
<dbReference type="InterPro" id="IPR013783">
    <property type="entry name" value="Ig-like_fold"/>
</dbReference>
<evidence type="ECO:0000256" key="5">
    <source>
        <dbReference type="ARBA" id="ARBA00022475"/>
    </source>
</evidence>